<dbReference type="Gene3D" id="2.60.120.560">
    <property type="entry name" value="Exo-inulinase, domain 1"/>
    <property type="match status" value="1"/>
</dbReference>
<evidence type="ECO:0000256" key="3">
    <source>
        <dbReference type="SAM" id="SignalP"/>
    </source>
</evidence>
<organism evidence="5 6">
    <name type="scientific">Confluentibacter flavum</name>
    <dbReference type="NCBI Taxonomy" id="1909700"/>
    <lineage>
        <taxon>Bacteria</taxon>
        <taxon>Pseudomonadati</taxon>
        <taxon>Bacteroidota</taxon>
        <taxon>Flavobacteriia</taxon>
        <taxon>Flavobacteriales</taxon>
        <taxon>Flavobacteriaceae</taxon>
        <taxon>Confluentibacter</taxon>
    </lineage>
</organism>
<dbReference type="InterPro" id="IPR028994">
    <property type="entry name" value="Integrin_alpha_N"/>
</dbReference>
<name>A0A2N3HP09_9FLAO</name>
<dbReference type="OrthoDB" id="9816120at2"/>
<dbReference type="InterPro" id="IPR010496">
    <property type="entry name" value="AL/BT2_dom"/>
</dbReference>
<dbReference type="AlphaFoldDB" id="A0A2N3HP09"/>
<evidence type="ECO:0000259" key="4">
    <source>
        <dbReference type="Pfam" id="PF06439"/>
    </source>
</evidence>
<dbReference type="Proteomes" id="UP000233435">
    <property type="component" value="Unassembled WGS sequence"/>
</dbReference>
<dbReference type="PANTHER" id="PTHR44103:SF1">
    <property type="entry name" value="PROPROTEIN CONVERTASE P"/>
    <property type="match status" value="1"/>
</dbReference>
<dbReference type="InterPro" id="IPR013517">
    <property type="entry name" value="FG-GAP"/>
</dbReference>
<dbReference type="PANTHER" id="PTHR44103">
    <property type="entry name" value="PROPROTEIN CONVERTASE P"/>
    <property type="match status" value="1"/>
</dbReference>
<reference evidence="5 6" key="1">
    <citation type="submission" date="2017-12" db="EMBL/GenBank/DDBJ databases">
        <title>Confluentibacter flavum sp. nov., isolated from the saline lake.</title>
        <authorList>
            <person name="Yu L."/>
        </authorList>
    </citation>
    <scope>NUCLEOTIDE SEQUENCE [LARGE SCALE GENOMIC DNA]</scope>
    <source>
        <strain evidence="5 6">3B</strain>
    </source>
</reference>
<feature type="domain" description="3-keto-alpha-glucoside-1,2-lyase/3-keto-2-hydroxy-glucal hydratase" evidence="4">
    <location>
        <begin position="43"/>
        <end position="254"/>
    </location>
</feature>
<feature type="region of interest" description="Disordered" evidence="2">
    <location>
        <begin position="159"/>
        <end position="185"/>
    </location>
</feature>
<evidence type="ECO:0000313" key="6">
    <source>
        <dbReference type="Proteomes" id="UP000233435"/>
    </source>
</evidence>
<evidence type="ECO:0000256" key="2">
    <source>
        <dbReference type="SAM" id="MobiDB-lite"/>
    </source>
</evidence>
<accession>A0A2N3HP09</accession>
<sequence length="649" mass="72688">MYLMYIKKYVALIVSFLIACSAFSQDFKDLQDLKAMTFIPDYLFKESTLDGWNSLGSAKWSANDGSIIGKTDNESQSGILAFNESYQDVAFQVSVKRNSMIETGLLFRFEKNDNTIDAVLMSVDGTGDLSLFNIHFDMQGNEIGREKLARAGGINYRIAPPVKEDANQNQSRRSNSPPQVPSDLPVKQVNTEFVNGEWNQLEAYVDVNTIRTFMNDGREVGGTMGEEKDEDGYGPVALYIKGYGEVQFKNIMLKDLSIKETPIEKTSERFKIQRISDMYYSWATDAADFNKDGNLDIVAGPYIYYGPDFTKRTEIFPAITGSPSLQFAYNRVQDAYDFNNDGWPDVLSTAFSSLLYINPKGEHRRWESYEILPGARQGEITAFEDIDNDGKPELIYGANGHVRYAKPNENDPTKAWKEYNVSEQGYHLAHGIGTGDINNDGRIDILNAVGWWEQPAVLDSTKTWTYHPVAFGRYGKRSGGIGGSIMAVYDVNGNGLNDVVTNLNAHGFGLAWYEQKKNAGGEITFVRHMISDDYQFNNKDGVTFSQAHGATFADIDGDGIEDFIVGKRYFTHLDNYLDPDTYGPPVLYWYKTVRNKEAPGGAEFIPELIHNRSGVGSEVDAVDLDNNGTVDIITSTNNGTFIYWNNTKK</sequence>
<feature type="signal peptide" evidence="3">
    <location>
        <begin position="1"/>
        <end position="24"/>
    </location>
</feature>
<comment type="caution">
    <text evidence="5">The sequence shown here is derived from an EMBL/GenBank/DDBJ whole genome shotgun (WGS) entry which is preliminary data.</text>
</comment>
<feature type="compositionally biased region" description="Polar residues" evidence="2">
    <location>
        <begin position="167"/>
        <end position="177"/>
    </location>
</feature>
<feature type="chain" id="PRO_5014956460" description="3-keto-alpha-glucoside-1,2-lyase/3-keto-2-hydroxy-glucal hydratase domain-containing protein" evidence="3">
    <location>
        <begin position="25"/>
        <end position="649"/>
    </location>
</feature>
<dbReference type="PROSITE" id="PS51257">
    <property type="entry name" value="PROKAR_LIPOPROTEIN"/>
    <property type="match status" value="1"/>
</dbReference>
<dbReference type="EMBL" id="PJEO01000009">
    <property type="protein sequence ID" value="PKQ46667.1"/>
    <property type="molecule type" value="Genomic_DNA"/>
</dbReference>
<evidence type="ECO:0000313" key="5">
    <source>
        <dbReference type="EMBL" id="PKQ46667.1"/>
    </source>
</evidence>
<dbReference type="GO" id="GO:0016787">
    <property type="term" value="F:hydrolase activity"/>
    <property type="evidence" value="ECO:0007669"/>
    <property type="project" value="InterPro"/>
</dbReference>
<evidence type="ECO:0000256" key="1">
    <source>
        <dbReference type="ARBA" id="ARBA00022729"/>
    </source>
</evidence>
<keyword evidence="6" id="KW-1185">Reference proteome</keyword>
<gene>
    <name evidence="5" type="ORF">CSW08_01320</name>
</gene>
<dbReference type="SUPFAM" id="SSF69318">
    <property type="entry name" value="Integrin alpha N-terminal domain"/>
    <property type="match status" value="1"/>
</dbReference>
<proteinExistence type="predicted"/>
<dbReference type="Pfam" id="PF13517">
    <property type="entry name" value="FG-GAP_3"/>
    <property type="match status" value="1"/>
</dbReference>
<protein>
    <recommendedName>
        <fullName evidence="4">3-keto-alpha-glucoside-1,2-lyase/3-keto-2-hydroxy-glucal hydratase domain-containing protein</fullName>
    </recommendedName>
</protein>
<dbReference type="Gene3D" id="2.130.10.130">
    <property type="entry name" value="Integrin alpha, N-terminal"/>
    <property type="match status" value="2"/>
</dbReference>
<dbReference type="Pfam" id="PF06439">
    <property type="entry name" value="3keto-disac_hyd"/>
    <property type="match status" value="1"/>
</dbReference>
<keyword evidence="1 3" id="KW-0732">Signal</keyword>